<organism evidence="2 3">
    <name type="scientific">Nocardioides lianchengensis</name>
    <dbReference type="NCBI Taxonomy" id="1045774"/>
    <lineage>
        <taxon>Bacteria</taxon>
        <taxon>Bacillati</taxon>
        <taxon>Actinomycetota</taxon>
        <taxon>Actinomycetes</taxon>
        <taxon>Propionibacteriales</taxon>
        <taxon>Nocardioidaceae</taxon>
        <taxon>Nocardioides</taxon>
    </lineage>
</organism>
<keyword evidence="3" id="KW-1185">Reference proteome</keyword>
<dbReference type="Proteomes" id="UP000199034">
    <property type="component" value="Unassembled WGS sequence"/>
</dbReference>
<name>A0A1G6JTP9_9ACTN</name>
<feature type="compositionally biased region" description="Basic and acidic residues" evidence="1">
    <location>
        <begin position="27"/>
        <end position="40"/>
    </location>
</feature>
<accession>A0A1G6JTP9</accession>
<feature type="region of interest" description="Disordered" evidence="1">
    <location>
        <begin position="15"/>
        <end position="72"/>
    </location>
</feature>
<dbReference type="EMBL" id="FMZM01000001">
    <property type="protein sequence ID" value="SDC21366.1"/>
    <property type="molecule type" value="Genomic_DNA"/>
</dbReference>
<dbReference type="RefSeq" id="WP_090850489.1">
    <property type="nucleotide sequence ID" value="NZ_FMZM01000001.1"/>
</dbReference>
<protein>
    <submittedName>
        <fullName evidence="2">Uncharacterized protein</fullName>
    </submittedName>
</protein>
<gene>
    <name evidence="2" type="ORF">SAMN05421872_101561</name>
</gene>
<reference evidence="2 3" key="1">
    <citation type="submission" date="2016-10" db="EMBL/GenBank/DDBJ databases">
        <authorList>
            <person name="de Groot N.N."/>
        </authorList>
    </citation>
    <scope>NUCLEOTIDE SEQUENCE [LARGE SCALE GENOMIC DNA]</scope>
    <source>
        <strain evidence="2 3">CGMCC 4.6858</strain>
    </source>
</reference>
<evidence type="ECO:0000256" key="1">
    <source>
        <dbReference type="SAM" id="MobiDB-lite"/>
    </source>
</evidence>
<evidence type="ECO:0000313" key="3">
    <source>
        <dbReference type="Proteomes" id="UP000199034"/>
    </source>
</evidence>
<evidence type="ECO:0000313" key="2">
    <source>
        <dbReference type="EMBL" id="SDC21366.1"/>
    </source>
</evidence>
<dbReference type="AlphaFoldDB" id="A0A1G6JTP9"/>
<proteinExistence type="predicted"/>
<sequence length="139" mass="14382">MVTAEDLATWTGVPRRVAGPDETSGEVECRTIGDPDDGHLVRWTFEPSSGDHEEDVAGATTSAAERQDVEVPGGGPAVVLTDESLKAVTVLSWTASDELLSVEVLDSGTGAQDLTTDHLAEVATRITAAYAASGSDAGR</sequence>